<dbReference type="SMART" id="SM00220">
    <property type="entry name" value="S_TKc"/>
    <property type="match status" value="1"/>
</dbReference>
<protein>
    <submittedName>
        <fullName evidence="4">Uu.00g007210.m01.CDS01</fullName>
    </submittedName>
</protein>
<evidence type="ECO:0000259" key="3">
    <source>
        <dbReference type="PROSITE" id="PS50011"/>
    </source>
</evidence>
<dbReference type="Gene3D" id="3.30.200.20">
    <property type="entry name" value="Phosphorylase Kinase, domain 1"/>
    <property type="match status" value="1"/>
</dbReference>
<dbReference type="PROSITE" id="PS00107">
    <property type="entry name" value="PROTEIN_KINASE_ATP"/>
    <property type="match status" value="1"/>
</dbReference>
<keyword evidence="5" id="KW-1185">Reference proteome</keyword>
<comment type="caution">
    <text evidence="4">The sequence shown here is derived from an EMBL/GenBank/DDBJ whole genome shotgun (WGS) entry which is preliminary data.</text>
</comment>
<dbReference type="Gene3D" id="1.10.510.10">
    <property type="entry name" value="Transferase(Phosphotransferase) domain 1"/>
    <property type="match status" value="1"/>
</dbReference>
<dbReference type="EMBL" id="CAUWAG010000020">
    <property type="protein sequence ID" value="CAJ2512602.1"/>
    <property type="molecule type" value="Genomic_DNA"/>
</dbReference>
<accession>A0AAI8YME2</accession>
<feature type="signal peptide" evidence="2">
    <location>
        <begin position="1"/>
        <end position="19"/>
    </location>
</feature>
<evidence type="ECO:0000256" key="1">
    <source>
        <dbReference type="PROSITE-ProRule" id="PRU10141"/>
    </source>
</evidence>
<proteinExistence type="predicted"/>
<dbReference type="InterPro" id="IPR000719">
    <property type="entry name" value="Prot_kinase_dom"/>
</dbReference>
<dbReference type="GO" id="GO:0005524">
    <property type="term" value="F:ATP binding"/>
    <property type="evidence" value="ECO:0007669"/>
    <property type="project" value="UniProtKB-UniRule"/>
</dbReference>
<evidence type="ECO:0000313" key="5">
    <source>
        <dbReference type="Proteomes" id="UP001295740"/>
    </source>
</evidence>
<dbReference type="GO" id="GO:0005634">
    <property type="term" value="C:nucleus"/>
    <property type="evidence" value="ECO:0007669"/>
    <property type="project" value="TreeGrafter"/>
</dbReference>
<evidence type="ECO:0000313" key="4">
    <source>
        <dbReference type="EMBL" id="CAJ2512602.1"/>
    </source>
</evidence>
<dbReference type="PANTHER" id="PTHR44167:SF30">
    <property type="entry name" value="PHOSPHORYLASE KINASE"/>
    <property type="match status" value="1"/>
</dbReference>
<organism evidence="4 5">
    <name type="scientific">Anthostomella pinea</name>
    <dbReference type="NCBI Taxonomy" id="933095"/>
    <lineage>
        <taxon>Eukaryota</taxon>
        <taxon>Fungi</taxon>
        <taxon>Dikarya</taxon>
        <taxon>Ascomycota</taxon>
        <taxon>Pezizomycotina</taxon>
        <taxon>Sordariomycetes</taxon>
        <taxon>Xylariomycetidae</taxon>
        <taxon>Xylariales</taxon>
        <taxon>Xylariaceae</taxon>
        <taxon>Anthostomella</taxon>
    </lineage>
</organism>
<dbReference type="Pfam" id="PF00069">
    <property type="entry name" value="Pkinase"/>
    <property type="match status" value="1"/>
</dbReference>
<dbReference type="GO" id="GO:0044773">
    <property type="term" value="P:mitotic DNA damage checkpoint signaling"/>
    <property type="evidence" value="ECO:0007669"/>
    <property type="project" value="TreeGrafter"/>
</dbReference>
<dbReference type="Proteomes" id="UP001295740">
    <property type="component" value="Unassembled WGS sequence"/>
</dbReference>
<reference evidence="4" key="1">
    <citation type="submission" date="2023-10" db="EMBL/GenBank/DDBJ databases">
        <authorList>
            <person name="Hackl T."/>
        </authorList>
    </citation>
    <scope>NUCLEOTIDE SEQUENCE</scope>
</reference>
<dbReference type="InterPro" id="IPR017441">
    <property type="entry name" value="Protein_kinase_ATP_BS"/>
</dbReference>
<dbReference type="PANTHER" id="PTHR44167">
    <property type="entry name" value="OVARIAN-SPECIFIC SERINE/THREONINE-PROTEIN KINASE LOK-RELATED"/>
    <property type="match status" value="1"/>
</dbReference>
<feature type="domain" description="Protein kinase" evidence="3">
    <location>
        <begin position="59"/>
        <end position="346"/>
    </location>
</feature>
<keyword evidence="1" id="KW-0067">ATP-binding</keyword>
<sequence length="358" mass="39511">MASLMKLALLSIAVIPTFSYPILSPPTILPRIDYSASEPSVPLGLRSESPYLEIGDYKLSELVRIGQGDYGIVFKGKAKKKLGYGSIDIAMKVCQEAAIASCKLEVKVLQELHGKVPGGIPEVYASSDSTVNDRPGFSFIMTLEKGGTLKGKSAIYSEQEKPEDKHSNLVKLWTTLEEIHDAGWAHRDIFSSNMAFSDKREAGQPFGPMVFLDFGQASDASRTTTPVGITLKYAAPEEVALINAQHYDRRVVGIDPKLGDVWSLGCITWQLIRGSECTWAKENENYNLDEEKFTEIIKDKLKVGDETVHDDLAKWFAGVLAGSRTRLTSKQAREQFEKIDAGHLPVVPPYYDSDSDSD</sequence>
<dbReference type="GO" id="GO:0004674">
    <property type="term" value="F:protein serine/threonine kinase activity"/>
    <property type="evidence" value="ECO:0007669"/>
    <property type="project" value="TreeGrafter"/>
</dbReference>
<gene>
    <name evidence="4" type="ORF">KHLLAP_LOCUS13070</name>
</gene>
<name>A0AAI8YME2_9PEZI</name>
<keyword evidence="2" id="KW-0732">Signal</keyword>
<evidence type="ECO:0000256" key="2">
    <source>
        <dbReference type="SAM" id="SignalP"/>
    </source>
</evidence>
<dbReference type="SUPFAM" id="SSF56112">
    <property type="entry name" value="Protein kinase-like (PK-like)"/>
    <property type="match status" value="1"/>
</dbReference>
<feature type="chain" id="PRO_5042565155" evidence="2">
    <location>
        <begin position="20"/>
        <end position="358"/>
    </location>
</feature>
<dbReference type="PROSITE" id="PS50011">
    <property type="entry name" value="PROTEIN_KINASE_DOM"/>
    <property type="match status" value="1"/>
</dbReference>
<dbReference type="AlphaFoldDB" id="A0AAI8YME2"/>
<dbReference type="InterPro" id="IPR011009">
    <property type="entry name" value="Kinase-like_dom_sf"/>
</dbReference>
<keyword evidence="1" id="KW-0547">Nucleotide-binding</keyword>
<feature type="binding site" evidence="1">
    <location>
        <position position="92"/>
    </location>
    <ligand>
        <name>ATP</name>
        <dbReference type="ChEBI" id="CHEBI:30616"/>
    </ligand>
</feature>